<keyword evidence="2" id="KW-0648">Protein biosynthesis</keyword>
<dbReference type="PANTHER" id="PTHR11138">
    <property type="entry name" value="METHIONYL-TRNA FORMYLTRANSFERASE"/>
    <property type="match status" value="1"/>
</dbReference>
<protein>
    <submittedName>
        <fullName evidence="5">Uncharacterized protein</fullName>
    </submittedName>
</protein>
<sequence>LGCINVHASLLPRWRGAAPIERCILSGDKKSGITIMKMTEGLDSGPILKKYPCDISLNETAQSLEKKLLKISKAKISSLLSQIDKGLTKEKKQEESLATFAPKINKEETEIFWVKESSEDVIRKVRAFNPRFGTFSFIGKKRIKILKASMGKNNMGISPGYLNVTSSNKIEVGCNKKTTLILERVQLESKRPCKIEDFIRGNLALIIKEKKFST</sequence>
<dbReference type="InterPro" id="IPR001555">
    <property type="entry name" value="GART_AS"/>
</dbReference>
<evidence type="ECO:0000313" key="5">
    <source>
        <dbReference type="EMBL" id="SVC15918.1"/>
    </source>
</evidence>
<dbReference type="GO" id="GO:0005829">
    <property type="term" value="C:cytosol"/>
    <property type="evidence" value="ECO:0007669"/>
    <property type="project" value="TreeGrafter"/>
</dbReference>
<gene>
    <name evidence="5" type="ORF">METZ01_LOCUS268772</name>
</gene>
<dbReference type="InterPro" id="IPR011034">
    <property type="entry name" value="Formyl_transferase-like_C_sf"/>
</dbReference>
<dbReference type="InterPro" id="IPR002376">
    <property type="entry name" value="Formyl_transf_N"/>
</dbReference>
<dbReference type="SUPFAM" id="SSF53328">
    <property type="entry name" value="Formyltransferase"/>
    <property type="match status" value="1"/>
</dbReference>
<feature type="non-terminal residue" evidence="5">
    <location>
        <position position="1"/>
    </location>
</feature>
<dbReference type="EMBL" id="UINC01076600">
    <property type="protein sequence ID" value="SVC15918.1"/>
    <property type="molecule type" value="Genomic_DNA"/>
</dbReference>
<proteinExistence type="predicted"/>
<dbReference type="PANTHER" id="PTHR11138:SF5">
    <property type="entry name" value="METHIONYL-TRNA FORMYLTRANSFERASE, MITOCHONDRIAL"/>
    <property type="match status" value="1"/>
</dbReference>
<dbReference type="Pfam" id="PF00551">
    <property type="entry name" value="Formyl_trans_N"/>
    <property type="match status" value="1"/>
</dbReference>
<keyword evidence="1" id="KW-0808">Transferase</keyword>
<feature type="domain" description="Formyl transferase N-terminal" evidence="3">
    <location>
        <begin position="2"/>
        <end position="74"/>
    </location>
</feature>
<dbReference type="InterPro" id="IPR036477">
    <property type="entry name" value="Formyl_transf_N_sf"/>
</dbReference>
<dbReference type="SUPFAM" id="SSF50486">
    <property type="entry name" value="FMT C-terminal domain-like"/>
    <property type="match status" value="1"/>
</dbReference>
<dbReference type="GO" id="GO:0004479">
    <property type="term" value="F:methionyl-tRNA formyltransferase activity"/>
    <property type="evidence" value="ECO:0007669"/>
    <property type="project" value="TreeGrafter"/>
</dbReference>
<dbReference type="PROSITE" id="PS00373">
    <property type="entry name" value="GART"/>
    <property type="match status" value="1"/>
</dbReference>
<dbReference type="InterPro" id="IPR005793">
    <property type="entry name" value="Formyl_trans_C"/>
</dbReference>
<reference evidence="5" key="1">
    <citation type="submission" date="2018-05" db="EMBL/GenBank/DDBJ databases">
        <authorList>
            <person name="Lanie J.A."/>
            <person name="Ng W.-L."/>
            <person name="Kazmierczak K.M."/>
            <person name="Andrzejewski T.M."/>
            <person name="Davidsen T.M."/>
            <person name="Wayne K.J."/>
            <person name="Tettelin H."/>
            <person name="Glass J.I."/>
            <person name="Rusch D."/>
            <person name="Podicherti R."/>
            <person name="Tsui H.-C.T."/>
            <person name="Winkler M.E."/>
        </authorList>
    </citation>
    <scope>NUCLEOTIDE SEQUENCE</scope>
</reference>
<evidence type="ECO:0000259" key="4">
    <source>
        <dbReference type="Pfam" id="PF02911"/>
    </source>
</evidence>
<organism evidence="5">
    <name type="scientific">marine metagenome</name>
    <dbReference type="NCBI Taxonomy" id="408172"/>
    <lineage>
        <taxon>unclassified sequences</taxon>
        <taxon>metagenomes</taxon>
        <taxon>ecological metagenomes</taxon>
    </lineage>
</organism>
<dbReference type="Pfam" id="PF02911">
    <property type="entry name" value="Formyl_trans_C"/>
    <property type="match status" value="1"/>
</dbReference>
<dbReference type="InterPro" id="IPR044135">
    <property type="entry name" value="Met-tRNA-FMT_C"/>
</dbReference>
<accession>A0A382JVK8</accession>
<name>A0A382JVK8_9ZZZZ</name>
<dbReference type="CDD" id="cd08704">
    <property type="entry name" value="Met_tRNA_FMT_C"/>
    <property type="match status" value="1"/>
</dbReference>
<evidence type="ECO:0000256" key="2">
    <source>
        <dbReference type="ARBA" id="ARBA00022917"/>
    </source>
</evidence>
<feature type="domain" description="Formyl transferase C-terminal" evidence="4">
    <location>
        <begin position="103"/>
        <end position="202"/>
    </location>
</feature>
<evidence type="ECO:0000256" key="1">
    <source>
        <dbReference type="ARBA" id="ARBA00022679"/>
    </source>
</evidence>
<dbReference type="AlphaFoldDB" id="A0A382JVK8"/>
<evidence type="ECO:0000259" key="3">
    <source>
        <dbReference type="Pfam" id="PF00551"/>
    </source>
</evidence>
<dbReference type="Gene3D" id="3.40.50.12230">
    <property type="match status" value="1"/>
</dbReference>